<feature type="compositionally biased region" description="Low complexity" evidence="1">
    <location>
        <begin position="193"/>
        <end position="206"/>
    </location>
</feature>
<organism evidence="2 3">
    <name type="scientific">Cyclospora cayetanensis</name>
    <dbReference type="NCBI Taxonomy" id="88456"/>
    <lineage>
        <taxon>Eukaryota</taxon>
        <taxon>Sar</taxon>
        <taxon>Alveolata</taxon>
        <taxon>Apicomplexa</taxon>
        <taxon>Conoidasida</taxon>
        <taxon>Coccidia</taxon>
        <taxon>Eucoccidiorida</taxon>
        <taxon>Eimeriorina</taxon>
        <taxon>Eimeriidae</taxon>
        <taxon>Cyclospora</taxon>
    </lineage>
</organism>
<proteinExistence type="predicted"/>
<evidence type="ECO:0000313" key="3">
    <source>
        <dbReference type="RefSeq" id="XP_026191962.1"/>
    </source>
</evidence>
<protein>
    <submittedName>
        <fullName evidence="3">Trinucleotide repeat-containing gene 18 protein-like</fullName>
    </submittedName>
</protein>
<dbReference type="Proteomes" id="UP000515125">
    <property type="component" value="Unplaced"/>
</dbReference>
<feature type="compositionally biased region" description="Polar residues" evidence="1">
    <location>
        <begin position="153"/>
        <end position="164"/>
    </location>
</feature>
<feature type="region of interest" description="Disordered" evidence="1">
    <location>
        <begin position="184"/>
        <end position="247"/>
    </location>
</feature>
<dbReference type="RefSeq" id="XP_026191962.1">
    <property type="nucleotide sequence ID" value="XM_026336177.1"/>
</dbReference>
<keyword evidence="2" id="KW-1185">Reference proteome</keyword>
<feature type="region of interest" description="Disordered" evidence="1">
    <location>
        <begin position="1"/>
        <end position="169"/>
    </location>
</feature>
<accession>A0A6P6RX59</accession>
<dbReference type="AlphaFoldDB" id="A0A6P6RX59"/>
<reference evidence="3" key="1">
    <citation type="submission" date="2025-08" db="UniProtKB">
        <authorList>
            <consortium name="RefSeq"/>
        </authorList>
    </citation>
    <scope>IDENTIFICATION</scope>
</reference>
<evidence type="ECO:0000256" key="1">
    <source>
        <dbReference type="SAM" id="MobiDB-lite"/>
    </source>
</evidence>
<gene>
    <name evidence="3" type="primary">LOC113147041</name>
</gene>
<dbReference type="GeneID" id="113147041"/>
<sequence length="319" mass="32590">MLALAEKTSGRERSILSSAAPLETPLPVKNGQPTGAGGTSRPGTRGPFPKDKHALADSQSGGSAASAAAAAVLTAGSAAVAATSHAAAAAAAAASGELLPAESSREPPLTRAFHNPGRKKGFSRSTARPAVQTPRAASTHARQHGATAVPQEEATTSPTPTSRGEQIPDHAVFPRLRIPYEQKKEAHGTLHSAAAAGTPAKTARGGSTWSSDLRTPSRVCEEPARGSEERRPPAFERGPPPLLEGCSARDGRFRAAAAAAAAAPLRLLTIATRQTPPAQTALPNAHGALQQIPSPSPQRAIQDPFEVAPTLASLAATRR</sequence>
<name>A0A6P6RX59_9EIME</name>
<feature type="compositionally biased region" description="Low complexity" evidence="1">
    <location>
        <begin position="56"/>
        <end position="102"/>
    </location>
</feature>
<feature type="compositionally biased region" description="Basic and acidic residues" evidence="1">
    <location>
        <begin position="219"/>
        <end position="234"/>
    </location>
</feature>
<feature type="region of interest" description="Disordered" evidence="1">
    <location>
        <begin position="278"/>
        <end position="303"/>
    </location>
</feature>
<evidence type="ECO:0000313" key="2">
    <source>
        <dbReference type="Proteomes" id="UP000515125"/>
    </source>
</evidence>